<evidence type="ECO:0000256" key="13">
    <source>
        <dbReference type="RuleBase" id="RU003322"/>
    </source>
</evidence>
<dbReference type="Gene3D" id="2.60.34.10">
    <property type="entry name" value="Substrate Binding Domain Of DNAk, Chain A, domain 1"/>
    <property type="match status" value="1"/>
</dbReference>
<dbReference type="AlphaFoldDB" id="A0A4Y6UZ01"/>
<dbReference type="KEGG" id="saca:FFV09_20265"/>
<keyword evidence="9" id="KW-0143">Chaperone</keyword>
<dbReference type="InterPro" id="IPR042030">
    <property type="entry name" value="HscC_NBD"/>
</dbReference>
<dbReference type="SUPFAM" id="SSF53067">
    <property type="entry name" value="Actin-like ATPase domain"/>
    <property type="match status" value="2"/>
</dbReference>
<keyword evidence="7 13" id="KW-0067">ATP-binding</keyword>
<keyword evidence="5" id="KW-0597">Phosphoprotein</keyword>
<accession>A0A4Y6UZ01</accession>
<dbReference type="PROSITE" id="PS01036">
    <property type="entry name" value="HSP70_3"/>
    <property type="match status" value="1"/>
</dbReference>
<evidence type="ECO:0000313" key="14">
    <source>
        <dbReference type="EMBL" id="QDH22982.1"/>
    </source>
</evidence>
<dbReference type="FunFam" id="3.30.420.40:FF:000144">
    <property type="entry name" value="Molecular chaperone HscC"/>
    <property type="match status" value="1"/>
</dbReference>
<keyword evidence="6 13" id="KW-0547">Nucleotide-binding</keyword>
<dbReference type="Gene3D" id="3.90.640.10">
    <property type="entry name" value="Actin, Chain A, domain 4"/>
    <property type="match status" value="1"/>
</dbReference>
<dbReference type="InterPro" id="IPR018181">
    <property type="entry name" value="Heat_shock_70_CS"/>
</dbReference>
<dbReference type="Proteomes" id="UP000316968">
    <property type="component" value="Chromosome"/>
</dbReference>
<dbReference type="SUPFAM" id="SSF100920">
    <property type="entry name" value="Heat shock protein 70kD (HSP70), peptide-binding domain"/>
    <property type="match status" value="1"/>
</dbReference>
<evidence type="ECO:0000256" key="6">
    <source>
        <dbReference type="ARBA" id="ARBA00022741"/>
    </source>
</evidence>
<dbReference type="CDD" id="cd10235">
    <property type="entry name" value="ASKHA_NBD_HSP70_HscC"/>
    <property type="match status" value="1"/>
</dbReference>
<evidence type="ECO:0000256" key="9">
    <source>
        <dbReference type="ARBA" id="ARBA00023186"/>
    </source>
</evidence>
<evidence type="ECO:0000256" key="3">
    <source>
        <dbReference type="ARBA" id="ARBA00014415"/>
    </source>
</evidence>
<dbReference type="PROSITE" id="PS00297">
    <property type="entry name" value="HSP70_1"/>
    <property type="match status" value="1"/>
</dbReference>
<dbReference type="RefSeq" id="WP_141449519.1">
    <property type="nucleotide sequence ID" value="NZ_CP041217.1"/>
</dbReference>
<comment type="function">
    <text evidence="1">Acts as a chaperone.</text>
</comment>
<evidence type="ECO:0000256" key="1">
    <source>
        <dbReference type="ARBA" id="ARBA00002290"/>
    </source>
</evidence>
<evidence type="ECO:0000256" key="2">
    <source>
        <dbReference type="ARBA" id="ARBA00007381"/>
    </source>
</evidence>
<keyword evidence="15" id="KW-1185">Reference proteome</keyword>
<dbReference type="PROSITE" id="PS00329">
    <property type="entry name" value="HSP70_2"/>
    <property type="match status" value="1"/>
</dbReference>
<dbReference type="PANTHER" id="PTHR19375">
    <property type="entry name" value="HEAT SHOCK PROTEIN 70KDA"/>
    <property type="match status" value="1"/>
</dbReference>
<evidence type="ECO:0000256" key="10">
    <source>
        <dbReference type="ARBA" id="ARBA00030019"/>
    </source>
</evidence>
<evidence type="ECO:0000256" key="12">
    <source>
        <dbReference type="ARBA" id="ARBA00033103"/>
    </source>
</evidence>
<name>A0A4Y6UZ01_SACBS</name>
<reference evidence="14 15" key="1">
    <citation type="submission" date="2019-06" db="EMBL/GenBank/DDBJ databases">
        <title>Saccharibacillus brassicae sp. nov., an endophytic bacterium isolated from Chinese cabbage seeds (Brassica pekinensis).</title>
        <authorList>
            <person name="Jiang L."/>
            <person name="Lee J."/>
            <person name="Kim S.W."/>
        </authorList>
    </citation>
    <scope>NUCLEOTIDE SEQUENCE [LARGE SCALE GENOMIC DNA]</scope>
    <source>
        <strain evidence="15">KCTC 43072 / ATSA2</strain>
    </source>
</reference>
<dbReference type="GO" id="GO:0005524">
    <property type="term" value="F:ATP binding"/>
    <property type="evidence" value="ECO:0007669"/>
    <property type="project" value="UniProtKB-KW"/>
</dbReference>
<dbReference type="EMBL" id="CP041217">
    <property type="protein sequence ID" value="QDH22982.1"/>
    <property type="molecule type" value="Genomic_DNA"/>
</dbReference>
<dbReference type="InterPro" id="IPR013126">
    <property type="entry name" value="Hsp_70_fam"/>
</dbReference>
<dbReference type="GO" id="GO:0140662">
    <property type="term" value="F:ATP-dependent protein folding chaperone"/>
    <property type="evidence" value="ECO:0007669"/>
    <property type="project" value="InterPro"/>
</dbReference>
<evidence type="ECO:0000256" key="5">
    <source>
        <dbReference type="ARBA" id="ARBA00022553"/>
    </source>
</evidence>
<dbReference type="OrthoDB" id="9766019at2"/>
<evidence type="ECO:0000256" key="7">
    <source>
        <dbReference type="ARBA" id="ARBA00022840"/>
    </source>
</evidence>
<dbReference type="InterPro" id="IPR029047">
    <property type="entry name" value="HSP70_peptide-bd_sf"/>
</dbReference>
<evidence type="ECO:0000256" key="4">
    <source>
        <dbReference type="ARBA" id="ARBA00017249"/>
    </source>
</evidence>
<sequence length="566" mass="63452">MPIIGIDLGTTNSLASFRTEEGSTLIPNALGNVLTPSVVGVDDNGQILVGEIARERLVTHPERTAAIFKRYIGTDRRYKLGEHEFSPEDLSAFILRSLKQDAEAFLGEPIEEAVISVPAYFNDIQRRATKRAGELAGLRVERLINEPTAAAVAYGLHLEQEESQFLVFDLGGGTFDVSILDMFEGVMEVKSVAGDAFLGGEDFTDMLIDRFLEHVQLDKDRLDNRTMAALRKQAEQGKRLLTMQQDAKLACTVDGEAYEWTIDRNLFDHLSKPLLNRLRHPVERALKDASLSPRELNEIVLVGGATRMPLIYSFAARLFGRLPAARIHPDETVAIGAGIVAAMKERREELKEVVLTDVCPYTLGTMVTVKNGDGGYDSGHFFPIIERHTVIPASRVERFYTVTDEQKTIRIEIFQGENRLTRNNIKLGQLEIPVPGGRAGEQAVDIRFTYDINGILEVEVTTLSTSETHRLLIREDASGMSMEEVETRFLQLEAIKIHPRDKSENRLLLARGDRIYEEALGSVRTRIAGALRRFETVLTRQDEREIRKEAGMLKELLELAEKQPEE</sequence>
<evidence type="ECO:0000256" key="11">
    <source>
        <dbReference type="ARBA" id="ARBA00030945"/>
    </source>
</evidence>
<dbReference type="Pfam" id="PF00012">
    <property type="entry name" value="HSP70"/>
    <property type="match status" value="2"/>
</dbReference>
<comment type="similarity">
    <text evidence="2 13">Belongs to the heat shock protein 70 family.</text>
</comment>
<dbReference type="Gene3D" id="3.30.420.40">
    <property type="match status" value="2"/>
</dbReference>
<evidence type="ECO:0000256" key="8">
    <source>
        <dbReference type="ARBA" id="ARBA00023016"/>
    </source>
</evidence>
<keyword evidence="8" id="KW-0346">Stress response</keyword>
<organism evidence="14 15">
    <name type="scientific">Saccharibacillus brassicae</name>
    <dbReference type="NCBI Taxonomy" id="2583377"/>
    <lineage>
        <taxon>Bacteria</taxon>
        <taxon>Bacillati</taxon>
        <taxon>Bacillota</taxon>
        <taxon>Bacilli</taxon>
        <taxon>Bacillales</taxon>
        <taxon>Paenibacillaceae</taxon>
        <taxon>Saccharibacillus</taxon>
    </lineage>
</organism>
<evidence type="ECO:0000313" key="15">
    <source>
        <dbReference type="Proteomes" id="UP000316968"/>
    </source>
</evidence>
<proteinExistence type="inferred from homology"/>
<gene>
    <name evidence="14" type="ORF">FFV09_20265</name>
</gene>
<dbReference type="InterPro" id="IPR043129">
    <property type="entry name" value="ATPase_NBD"/>
</dbReference>
<dbReference type="PRINTS" id="PR00301">
    <property type="entry name" value="HEATSHOCK70"/>
</dbReference>
<protein>
    <recommendedName>
        <fullName evidence="3">Chaperone protein DnaK</fullName>
    </recommendedName>
    <alternativeName>
        <fullName evidence="4">Chaperone protein dnaK</fullName>
    </alternativeName>
    <alternativeName>
        <fullName evidence="12">HSP70</fullName>
    </alternativeName>
    <alternativeName>
        <fullName evidence="11">Heat shock 70 kDa protein</fullName>
    </alternativeName>
    <alternativeName>
        <fullName evidence="10">Heat shock protein 70</fullName>
    </alternativeName>
</protein>